<dbReference type="EMBL" id="BQXY01000001">
    <property type="protein sequence ID" value="GKU24085.1"/>
    <property type="molecule type" value="Genomic_DNA"/>
</dbReference>
<keyword evidence="1" id="KW-0812">Transmembrane</keyword>
<feature type="transmembrane region" description="Helical" evidence="1">
    <location>
        <begin position="30"/>
        <end position="50"/>
    </location>
</feature>
<feature type="transmembrane region" description="Helical" evidence="1">
    <location>
        <begin position="310"/>
        <end position="327"/>
    </location>
</feature>
<proteinExistence type="predicted"/>
<feature type="transmembrane region" description="Helical" evidence="1">
    <location>
        <begin position="406"/>
        <end position="425"/>
    </location>
</feature>
<organism evidence="2 3">
    <name type="scientific">Clostridium folliculivorans</name>
    <dbReference type="NCBI Taxonomy" id="2886038"/>
    <lineage>
        <taxon>Bacteria</taxon>
        <taxon>Bacillati</taxon>
        <taxon>Bacillota</taxon>
        <taxon>Clostridia</taxon>
        <taxon>Eubacteriales</taxon>
        <taxon>Clostridiaceae</taxon>
        <taxon>Clostridium</taxon>
    </lineage>
</organism>
<evidence type="ECO:0000313" key="3">
    <source>
        <dbReference type="Proteomes" id="UP001057868"/>
    </source>
</evidence>
<name>A0A9W5Y017_9CLOT</name>
<feature type="transmembrane region" description="Helical" evidence="1">
    <location>
        <begin position="70"/>
        <end position="92"/>
    </location>
</feature>
<feature type="transmembrane region" description="Helical" evidence="1">
    <location>
        <begin position="437"/>
        <end position="456"/>
    </location>
</feature>
<dbReference type="AlphaFoldDB" id="A0A9W5Y017"/>
<protein>
    <submittedName>
        <fullName evidence="2">Uncharacterized protein</fullName>
    </submittedName>
</protein>
<keyword evidence="1" id="KW-1133">Transmembrane helix</keyword>
<gene>
    <name evidence="2" type="ORF">CFOLD11_09110</name>
</gene>
<dbReference type="Proteomes" id="UP001057868">
    <property type="component" value="Unassembled WGS sequence"/>
</dbReference>
<evidence type="ECO:0000256" key="1">
    <source>
        <dbReference type="SAM" id="Phobius"/>
    </source>
</evidence>
<feature type="transmembrane region" description="Helical" evidence="1">
    <location>
        <begin position="250"/>
        <end position="269"/>
    </location>
</feature>
<feature type="transmembrane region" description="Helical" evidence="1">
    <location>
        <begin position="462"/>
        <end position="485"/>
    </location>
</feature>
<feature type="transmembrane region" description="Helical" evidence="1">
    <location>
        <begin position="155"/>
        <end position="176"/>
    </location>
</feature>
<feature type="transmembrane region" description="Helical" evidence="1">
    <location>
        <begin position="333"/>
        <end position="352"/>
    </location>
</feature>
<sequence>MMFREFFIVSNFVNKLLFRNIKKIYDKYKFYTLVFSLIFIILLLLFSVVLKDSVSGLFSAYVTGGSTTNIFSLMKAVGINTSIIISIFYFLLKMLSPEEDNVEKMLSNYGVSYWIRNLSINLSKYTWIIIGCDLILLSLYYPAVLESLLTTGFKITFLVYIVIQTIFYIICLDIVYNFSTYVFYKIGISYYRQITNYLLVGISIYIFSKIFGNANHIYSIDFDYNITYFCSPIFLLFSAELRNVVEINSITYICMLFSICIIFILSNLVKIKDKNCKRASRLSNKIPFLLNEKAIITKEIIEYFRNSDNISSFVCSILILIVLKQVVHYSFDSMYVAEAILAIPTVSLFYSFGNEPSMKYIYKAVLKDSYKMLIYKYIAGLVLVFLQCFIISLFFRSDMILSNIDIIILCTLVSTSVFSFLGTVFPYSRKSTFGSTAVICAIILFLIPLVMISIYYVQLYTISITLVKIALLVVWVLLQSLAIWLQNCKLFKEENL</sequence>
<dbReference type="RefSeq" id="WP_261851106.1">
    <property type="nucleotide sequence ID" value="NZ_BQXY01000001.1"/>
</dbReference>
<feature type="transmembrane region" description="Helical" evidence="1">
    <location>
        <begin position="197"/>
        <end position="218"/>
    </location>
</feature>
<accession>A0A9W5Y017</accession>
<reference evidence="2" key="1">
    <citation type="journal article" date="2023" name="Int. J. Syst. Evol. Microbiol.">
        <title>&lt;i&gt;Clostridium folliculivorans&lt;/i&gt; sp. nov., isolated from soil samples of an organic paddy in Japan.</title>
        <authorList>
            <person name="Tazawa J."/>
            <person name="Kobayashi H."/>
            <person name="Tanizawa Y."/>
            <person name="Uchino A."/>
            <person name="Tanaka F."/>
            <person name="Urashima Y."/>
            <person name="Miura S."/>
            <person name="Sakamoto M."/>
            <person name="Ohkuma M."/>
            <person name="Tohno M."/>
        </authorList>
    </citation>
    <scope>NUCLEOTIDE SEQUENCE</scope>
    <source>
        <strain evidence="2">D1-1</strain>
    </source>
</reference>
<keyword evidence="1" id="KW-0472">Membrane</keyword>
<feature type="transmembrane region" description="Helical" evidence="1">
    <location>
        <begin position="373"/>
        <end position="394"/>
    </location>
</feature>
<comment type="caution">
    <text evidence="2">The sequence shown here is derived from an EMBL/GenBank/DDBJ whole genome shotgun (WGS) entry which is preliminary data.</text>
</comment>
<keyword evidence="3" id="KW-1185">Reference proteome</keyword>
<evidence type="ECO:0000313" key="2">
    <source>
        <dbReference type="EMBL" id="GKU24085.1"/>
    </source>
</evidence>
<feature type="transmembrane region" description="Helical" evidence="1">
    <location>
        <begin position="125"/>
        <end position="143"/>
    </location>
</feature>